<name>A0ACC8EKX3_9PEZI</name>
<dbReference type="EMBL" id="KV748279">
    <property type="protein sequence ID" value="OCK86931.1"/>
    <property type="molecule type" value="Genomic_DNA"/>
</dbReference>
<feature type="non-terminal residue" evidence="1">
    <location>
        <position position="51"/>
    </location>
</feature>
<proteinExistence type="predicted"/>
<reference evidence="1 2" key="1">
    <citation type="journal article" date="2016" name="Nat. Commun.">
        <title>Ectomycorrhizal ecology is imprinted in the genome of the dominant symbiotic fungus Cenococcum geophilum.</title>
        <authorList>
            <consortium name="DOE Joint Genome Institute"/>
            <person name="Peter M."/>
            <person name="Kohler A."/>
            <person name="Ohm R.A."/>
            <person name="Kuo A."/>
            <person name="Krutzmann J."/>
            <person name="Morin E."/>
            <person name="Arend M."/>
            <person name="Barry K.W."/>
            <person name="Binder M."/>
            <person name="Choi C."/>
            <person name="Clum A."/>
            <person name="Copeland A."/>
            <person name="Grisel N."/>
            <person name="Haridas S."/>
            <person name="Kipfer T."/>
            <person name="LaButti K."/>
            <person name="Lindquist E."/>
            <person name="Lipzen A."/>
            <person name="Maire R."/>
            <person name="Meier B."/>
            <person name="Mihaltcheva S."/>
            <person name="Molinier V."/>
            <person name="Murat C."/>
            <person name="Poggeler S."/>
            <person name="Quandt C.A."/>
            <person name="Sperisen C."/>
            <person name="Tritt A."/>
            <person name="Tisserant E."/>
            <person name="Crous P.W."/>
            <person name="Henrissat B."/>
            <person name="Nehls U."/>
            <person name="Egli S."/>
            <person name="Spatafora J.W."/>
            <person name="Grigoriev I.V."/>
            <person name="Martin F.M."/>
        </authorList>
    </citation>
    <scope>NUCLEOTIDE SEQUENCE [LARGE SCALE GENOMIC DNA]</scope>
    <source>
        <strain evidence="1 2">1.58</strain>
    </source>
</reference>
<evidence type="ECO:0000313" key="2">
    <source>
        <dbReference type="Proteomes" id="UP000250078"/>
    </source>
</evidence>
<dbReference type="Proteomes" id="UP000250078">
    <property type="component" value="Unassembled WGS sequence"/>
</dbReference>
<gene>
    <name evidence="1" type="ORF">K441DRAFT_524970</name>
</gene>
<organism evidence="1 2">
    <name type="scientific">Cenococcum geophilum 1.58</name>
    <dbReference type="NCBI Taxonomy" id="794803"/>
    <lineage>
        <taxon>Eukaryota</taxon>
        <taxon>Fungi</taxon>
        <taxon>Dikarya</taxon>
        <taxon>Ascomycota</taxon>
        <taxon>Pezizomycotina</taxon>
        <taxon>Dothideomycetes</taxon>
        <taxon>Pleosporomycetidae</taxon>
        <taxon>Gloniales</taxon>
        <taxon>Gloniaceae</taxon>
        <taxon>Cenococcum</taxon>
    </lineage>
</organism>
<keyword evidence="2" id="KW-1185">Reference proteome</keyword>
<sequence length="51" mass="6178">METFKRILREEHLEILRSINKFILVLESKGRYKEAELLYWRALEGKEEVLG</sequence>
<protein>
    <submittedName>
        <fullName evidence="1">Uncharacterized protein</fullName>
    </submittedName>
</protein>
<evidence type="ECO:0000313" key="1">
    <source>
        <dbReference type="EMBL" id="OCK86931.1"/>
    </source>
</evidence>
<accession>A0ACC8EKX3</accession>